<keyword evidence="4" id="KW-1185">Reference proteome</keyword>
<dbReference type="EMBL" id="ADBJ01000043">
    <property type="protein sequence ID" value="EFA77428.1"/>
    <property type="molecule type" value="Genomic_DNA"/>
</dbReference>
<protein>
    <submittedName>
        <fullName evidence="3">Uncharacterized protein</fullName>
    </submittedName>
</protein>
<name>D3BN66_HETP5</name>
<dbReference type="Gene3D" id="3.40.395.10">
    <property type="entry name" value="Adenoviral Proteinase, Chain A"/>
    <property type="match status" value="1"/>
</dbReference>
<organism evidence="3 4">
    <name type="scientific">Heterostelium pallidum (strain ATCC 26659 / Pp 5 / PN500)</name>
    <name type="common">Cellular slime mold</name>
    <name type="synonym">Polysphondylium pallidum</name>
    <dbReference type="NCBI Taxonomy" id="670386"/>
    <lineage>
        <taxon>Eukaryota</taxon>
        <taxon>Amoebozoa</taxon>
        <taxon>Evosea</taxon>
        <taxon>Eumycetozoa</taxon>
        <taxon>Dictyostelia</taxon>
        <taxon>Acytosteliales</taxon>
        <taxon>Acytosteliaceae</taxon>
        <taxon>Heterostelium</taxon>
    </lineage>
</organism>
<feature type="region of interest" description="Disordered" evidence="2">
    <location>
        <begin position="306"/>
        <end position="328"/>
    </location>
</feature>
<keyword evidence="1" id="KW-0175">Coiled coil</keyword>
<dbReference type="AlphaFoldDB" id="D3BN66"/>
<accession>D3BN66</accession>
<evidence type="ECO:0000313" key="4">
    <source>
        <dbReference type="Proteomes" id="UP000001396"/>
    </source>
</evidence>
<comment type="caution">
    <text evidence="3">The sequence shown here is derived from an EMBL/GenBank/DDBJ whole genome shotgun (WGS) entry which is preliminary data.</text>
</comment>
<evidence type="ECO:0000256" key="1">
    <source>
        <dbReference type="SAM" id="Coils"/>
    </source>
</evidence>
<reference evidence="3 4" key="1">
    <citation type="journal article" date="2011" name="Genome Res.">
        <title>Phylogeny-wide analysis of social amoeba genomes highlights ancient origins for complex intercellular communication.</title>
        <authorList>
            <person name="Heidel A.J."/>
            <person name="Lawal H.M."/>
            <person name="Felder M."/>
            <person name="Schilde C."/>
            <person name="Helps N.R."/>
            <person name="Tunggal B."/>
            <person name="Rivero F."/>
            <person name="John U."/>
            <person name="Schleicher M."/>
            <person name="Eichinger L."/>
            <person name="Platzer M."/>
            <person name="Noegel A.A."/>
            <person name="Schaap P."/>
            <person name="Gloeckner G."/>
        </authorList>
    </citation>
    <scope>NUCLEOTIDE SEQUENCE [LARGE SCALE GENOMIC DNA]</scope>
    <source>
        <strain evidence="4">ATCC 26659 / Pp 5 / PN500</strain>
    </source>
</reference>
<dbReference type="RefSeq" id="XP_020429557.1">
    <property type="nucleotide sequence ID" value="XM_020583370.1"/>
</dbReference>
<feature type="coiled-coil region" evidence="1">
    <location>
        <begin position="85"/>
        <end position="182"/>
    </location>
</feature>
<proteinExistence type="predicted"/>
<gene>
    <name evidence="3" type="ORF">PPL_12644</name>
</gene>
<feature type="compositionally biased region" description="Basic and acidic residues" evidence="2">
    <location>
        <begin position="307"/>
        <end position="318"/>
    </location>
</feature>
<dbReference type="InParanoid" id="D3BN66"/>
<dbReference type="GeneID" id="31368111"/>
<evidence type="ECO:0000256" key="2">
    <source>
        <dbReference type="SAM" id="MobiDB-lite"/>
    </source>
</evidence>
<dbReference type="Proteomes" id="UP000001396">
    <property type="component" value="Unassembled WGS sequence"/>
</dbReference>
<evidence type="ECO:0000313" key="3">
    <source>
        <dbReference type="EMBL" id="EFA77428.1"/>
    </source>
</evidence>
<sequence length="409" mass="47962">MTGSKRKQRLRPPKLYKDYKNRRSINDNNFRELVLRKTIDDKKIDQPILVEIDPIIKKELDEIKTSMNKKLNIDNNDKLEKIQTRAEKQKQRDEMAANLALTNERLAKMELNSLEANQKDDDEWRRKFEVAERKAREAEENFIIIEDLMKVNKEKFEKQIIEARHEVEKEQIKEQINQFINRKNITGLSSIPLNNPFESFQYYTKDMNDKQKGSVTKKNEKGFAQLLKSFSNRLTTDNFNNIMHIYSQLERSRDYNRRNDMLKEIYMSFQPQPRNVALPVDLVQPPQQQGGMSIYYEPDLEIPIIGEGDRNDQKRLEEGSSSDESVIDRRNGSGLYDYQIEEIMAPYKDRGFVGVIPSDMVSSLPANKKMSFIMNLDPSDQPGSHWVACYIDGRDDRIAHQDKDRSVSV</sequence>